<gene>
    <name evidence="1" type="ORF">S01H4_60145</name>
</gene>
<reference evidence="1" key="1">
    <citation type="journal article" date="2014" name="Front. Microbiol.">
        <title>High frequency of phylogenetically diverse reductive dehalogenase-homologous genes in deep subseafloor sedimentary metagenomes.</title>
        <authorList>
            <person name="Kawai M."/>
            <person name="Futagami T."/>
            <person name="Toyoda A."/>
            <person name="Takaki Y."/>
            <person name="Nishi S."/>
            <person name="Hori S."/>
            <person name="Arai W."/>
            <person name="Tsubouchi T."/>
            <person name="Morono Y."/>
            <person name="Uchiyama I."/>
            <person name="Ito T."/>
            <person name="Fujiyama A."/>
            <person name="Inagaki F."/>
            <person name="Takami H."/>
        </authorList>
    </citation>
    <scope>NUCLEOTIDE SEQUENCE</scope>
    <source>
        <strain evidence="1">Expedition CK06-06</strain>
    </source>
</reference>
<sequence>MMSEEMAYEFIDAKEKFRLLGYELVGTKDINE</sequence>
<evidence type="ECO:0000313" key="1">
    <source>
        <dbReference type="EMBL" id="GAH14089.1"/>
    </source>
</evidence>
<name>X1EAC5_9ZZZZ</name>
<feature type="non-terminal residue" evidence="1">
    <location>
        <position position="32"/>
    </location>
</feature>
<dbReference type="AlphaFoldDB" id="X1EAC5"/>
<comment type="caution">
    <text evidence="1">The sequence shown here is derived from an EMBL/GenBank/DDBJ whole genome shotgun (WGS) entry which is preliminary data.</text>
</comment>
<accession>X1EAC5</accession>
<protein>
    <submittedName>
        <fullName evidence="1">Uncharacterized protein</fullName>
    </submittedName>
</protein>
<proteinExistence type="predicted"/>
<dbReference type="EMBL" id="BART01035398">
    <property type="protein sequence ID" value="GAH14089.1"/>
    <property type="molecule type" value="Genomic_DNA"/>
</dbReference>
<organism evidence="1">
    <name type="scientific">marine sediment metagenome</name>
    <dbReference type="NCBI Taxonomy" id="412755"/>
    <lineage>
        <taxon>unclassified sequences</taxon>
        <taxon>metagenomes</taxon>
        <taxon>ecological metagenomes</taxon>
    </lineage>
</organism>